<proteinExistence type="predicted"/>
<feature type="transmembrane region" description="Helical" evidence="1">
    <location>
        <begin position="77"/>
        <end position="99"/>
    </location>
</feature>
<comment type="caution">
    <text evidence="3">The sequence shown here is derived from an EMBL/GenBank/DDBJ whole genome shotgun (WGS) entry which is preliminary data.</text>
</comment>
<reference evidence="3" key="1">
    <citation type="submission" date="2018-07" db="EMBL/GenBank/DDBJ databases">
        <authorList>
            <person name="Ashton P.M."/>
            <person name="Dallman T."/>
            <person name="Nair S."/>
            <person name="De Pinna E."/>
            <person name="Peters T."/>
            <person name="Grant K."/>
        </authorList>
    </citation>
    <scope>NUCLEOTIDE SEQUENCE</scope>
    <source>
        <strain evidence="3">154878</strain>
    </source>
</reference>
<evidence type="ECO:0000259" key="2">
    <source>
        <dbReference type="Pfam" id="PF18500"/>
    </source>
</evidence>
<protein>
    <submittedName>
        <fullName evidence="3">Transcriptional regulator CadC</fullName>
    </submittedName>
</protein>
<dbReference type="Gene3D" id="3.40.50.11830">
    <property type="match status" value="1"/>
</dbReference>
<evidence type="ECO:0000256" key="1">
    <source>
        <dbReference type="SAM" id="Phobius"/>
    </source>
</evidence>
<feature type="non-terminal residue" evidence="3">
    <location>
        <position position="288"/>
    </location>
</feature>
<dbReference type="EMBL" id="AAHKUH010000052">
    <property type="protein sequence ID" value="EBX2909530.1"/>
    <property type="molecule type" value="Genomic_DNA"/>
</dbReference>
<keyword evidence="1" id="KW-0472">Membrane</keyword>
<name>A0A5W5TRI2_SALEN</name>
<feature type="non-terminal residue" evidence="3">
    <location>
        <position position="1"/>
    </location>
</feature>
<keyword evidence="1" id="KW-0812">Transmembrane</keyword>
<dbReference type="Pfam" id="PF18500">
    <property type="entry name" value="CadC_C1"/>
    <property type="match status" value="1"/>
</dbReference>
<evidence type="ECO:0000313" key="3">
    <source>
        <dbReference type="EMBL" id="EBX2909530.1"/>
    </source>
</evidence>
<dbReference type="InterPro" id="IPR040970">
    <property type="entry name" value="CadC_C1"/>
</dbReference>
<gene>
    <name evidence="3" type="ORF">DRM04_24095</name>
</gene>
<dbReference type="AlphaFoldDB" id="A0A5W5TRI2"/>
<sequence length="288" mass="32680">DEDSPVYIATVPKRGYKLMVPVIWYSAEEGEEMMLSSPTSIPETIPDTASPVHSLNIQYTPTPPEHSPVRSKRLTTFWVWFFFLLSLGICVVLVALSSFETRLPMSKSRILLNPRDIDIHMVNKSCNNWTSPYQRSYAIGVGDLVATSLNTFSTFMVHDKTNYNIDEPSSSGKTLSIAFVNQRQYRAQQCFMSVKLVDNADGSTMLDKRYVITNGNQLAIQNDLLESLSKALNQPWPQRMQEMFQQFLPHRGALLTNFYQAHDYLMHGDDKSLNRASELLGEILESSP</sequence>
<organism evidence="3">
    <name type="scientific">Salmonella enteritidis</name>
    <dbReference type="NCBI Taxonomy" id="149539"/>
    <lineage>
        <taxon>Bacteria</taxon>
        <taxon>Pseudomonadati</taxon>
        <taxon>Pseudomonadota</taxon>
        <taxon>Gammaproteobacteria</taxon>
        <taxon>Enterobacterales</taxon>
        <taxon>Enterobacteriaceae</taxon>
        <taxon>Salmonella</taxon>
    </lineage>
</organism>
<feature type="domain" description="CadC C-terminal" evidence="2">
    <location>
        <begin position="109"/>
        <end position="242"/>
    </location>
</feature>
<accession>A0A5W5TRI2</accession>
<keyword evidence="1" id="KW-1133">Transmembrane helix</keyword>